<dbReference type="GO" id="GO:0042597">
    <property type="term" value="C:periplasmic space"/>
    <property type="evidence" value="ECO:0007669"/>
    <property type="project" value="UniProtKB-SubCell"/>
</dbReference>
<evidence type="ECO:0000256" key="1">
    <source>
        <dbReference type="ARBA" id="ARBA00004418"/>
    </source>
</evidence>
<sequence>MDRRFFTKTLGAAALALAGLPMAAQAQDVTLRLHQFLPPVATVPAQILKPWGERLAEASDGRIAIQHFDAMSLGGRPPELIDQARDGVADMTMTLVGYTPGRFPRTEVFELPFMMTDPVATSLAFWEMVESDFQASEYQDVKILGAWVHGPGLVHTADPVNSLEDMQGKTLRGPTRVITDLLGELGATPVGMPLPAIPEALSKGVINGTVIPWEVTPAVRLTELVSNHTEFAGDEALYTATIVLAMNKAKYDALPDDLRAILDEESGAKLSAFAAEVMYAADAPARQIAVDAGNTIVTLDEAEVARWKEAAQPVIERWVAEMDGKGIDGQALIDQARGLIDAKTN</sequence>
<organism evidence="5 6">
    <name type="scientific">Thalassococcus profundi</name>
    <dbReference type="NCBI Taxonomy" id="2282382"/>
    <lineage>
        <taxon>Bacteria</taxon>
        <taxon>Pseudomonadati</taxon>
        <taxon>Pseudomonadota</taxon>
        <taxon>Alphaproteobacteria</taxon>
        <taxon>Rhodobacterales</taxon>
        <taxon>Roseobacteraceae</taxon>
        <taxon>Thalassococcus</taxon>
    </lineage>
</organism>
<protein>
    <submittedName>
        <fullName evidence="5">C4-dicarboxylate ABC transporter</fullName>
    </submittedName>
</protein>
<gene>
    <name evidence="5" type="ORF">DU478_08750</name>
</gene>
<dbReference type="Pfam" id="PF03480">
    <property type="entry name" value="DctP"/>
    <property type="match status" value="1"/>
</dbReference>
<name>A0A369TQX4_9RHOB</name>
<comment type="caution">
    <text evidence="5">The sequence shown here is derived from an EMBL/GenBank/DDBJ whole genome shotgun (WGS) entry which is preliminary data.</text>
</comment>
<dbReference type="Gene3D" id="3.40.190.170">
    <property type="entry name" value="Bacterial extracellular solute-binding protein, family 7"/>
    <property type="match status" value="1"/>
</dbReference>
<accession>A0A369TQX4</accession>
<keyword evidence="2 4" id="KW-0732">Signal</keyword>
<dbReference type="Proteomes" id="UP000253977">
    <property type="component" value="Unassembled WGS sequence"/>
</dbReference>
<evidence type="ECO:0000256" key="2">
    <source>
        <dbReference type="ARBA" id="ARBA00022729"/>
    </source>
</evidence>
<reference evidence="5 6" key="1">
    <citation type="submission" date="2018-07" db="EMBL/GenBank/DDBJ databases">
        <title>Thalassococcus profundi sp. nov., a marine bacterium isolated from deep seawater of Okinawa Trough.</title>
        <authorList>
            <person name="Yu M."/>
        </authorList>
    </citation>
    <scope>NUCLEOTIDE SEQUENCE [LARGE SCALE GENOMIC DNA]</scope>
    <source>
        <strain evidence="5 6">WRAS1</strain>
    </source>
</reference>
<dbReference type="PANTHER" id="PTHR33376">
    <property type="match status" value="1"/>
</dbReference>
<dbReference type="AlphaFoldDB" id="A0A369TQX4"/>
<dbReference type="NCBIfam" id="NF037995">
    <property type="entry name" value="TRAP_S1"/>
    <property type="match status" value="1"/>
</dbReference>
<keyword evidence="6" id="KW-1185">Reference proteome</keyword>
<proteinExistence type="predicted"/>
<dbReference type="EMBL" id="QPMK01000005">
    <property type="protein sequence ID" value="RDD66527.1"/>
    <property type="molecule type" value="Genomic_DNA"/>
</dbReference>
<dbReference type="GO" id="GO:0055085">
    <property type="term" value="P:transmembrane transport"/>
    <property type="evidence" value="ECO:0007669"/>
    <property type="project" value="InterPro"/>
</dbReference>
<dbReference type="RefSeq" id="WP_114510577.1">
    <property type="nucleotide sequence ID" value="NZ_QPMK01000005.1"/>
</dbReference>
<keyword evidence="3" id="KW-0574">Periplasm</keyword>
<comment type="subcellular location">
    <subcellularLocation>
        <location evidence="1">Periplasm</location>
    </subcellularLocation>
</comment>
<dbReference type="OrthoDB" id="7822595at2"/>
<feature type="chain" id="PRO_5017051664" evidence="4">
    <location>
        <begin position="27"/>
        <end position="345"/>
    </location>
</feature>
<feature type="signal peptide" evidence="4">
    <location>
        <begin position="1"/>
        <end position="26"/>
    </location>
</feature>
<dbReference type="InterPro" id="IPR018389">
    <property type="entry name" value="DctP_fam"/>
</dbReference>
<evidence type="ECO:0000256" key="3">
    <source>
        <dbReference type="ARBA" id="ARBA00022764"/>
    </source>
</evidence>
<evidence type="ECO:0000256" key="4">
    <source>
        <dbReference type="SAM" id="SignalP"/>
    </source>
</evidence>
<dbReference type="CDD" id="cd13665">
    <property type="entry name" value="PBP2_TRAP_Dctp3_4"/>
    <property type="match status" value="1"/>
</dbReference>
<dbReference type="InterPro" id="IPR038404">
    <property type="entry name" value="TRAP_DctP_sf"/>
</dbReference>
<dbReference type="PANTHER" id="PTHR33376:SF15">
    <property type="entry name" value="BLL6794 PROTEIN"/>
    <property type="match status" value="1"/>
</dbReference>
<evidence type="ECO:0000313" key="5">
    <source>
        <dbReference type="EMBL" id="RDD66527.1"/>
    </source>
</evidence>
<evidence type="ECO:0000313" key="6">
    <source>
        <dbReference type="Proteomes" id="UP000253977"/>
    </source>
</evidence>